<accession>A0ABT7UKS2</accession>
<keyword evidence="2" id="KW-1185">Reference proteome</keyword>
<reference evidence="2" key="1">
    <citation type="submission" date="2023-06" db="EMBL/GenBank/DDBJ databases">
        <title>Identification and characterization of horizontal gene transfer across gut microbiota members of farm animals based on homology search.</title>
        <authorList>
            <person name="Zeman M."/>
            <person name="Kubasova T."/>
            <person name="Jahodarova E."/>
            <person name="Nykrynova M."/>
            <person name="Rychlik I."/>
        </authorList>
    </citation>
    <scope>NUCLEOTIDE SEQUENCE [LARGE SCALE GENOMIC DNA]</scope>
    <source>
        <strain evidence="2">ET341</strain>
    </source>
</reference>
<dbReference type="Proteomes" id="UP001529275">
    <property type="component" value="Unassembled WGS sequence"/>
</dbReference>
<sequence>MNADCIVIIEFLDGYLSCEFFIHNGYKGLDIKHETMDFHFMIYYL</sequence>
<name>A0ABT7UKS2_9FIRM</name>
<comment type="caution">
    <text evidence="1">The sequence shown here is derived from an EMBL/GenBank/DDBJ whole genome shotgun (WGS) entry which is preliminary data.</text>
</comment>
<proteinExistence type="predicted"/>
<evidence type="ECO:0000313" key="1">
    <source>
        <dbReference type="EMBL" id="MDM8196735.1"/>
    </source>
</evidence>
<gene>
    <name evidence="1" type="ORF">QUV98_10445</name>
</gene>
<dbReference type="EMBL" id="JAUDCK010000051">
    <property type="protein sequence ID" value="MDM8196735.1"/>
    <property type="molecule type" value="Genomic_DNA"/>
</dbReference>
<organism evidence="1 2">
    <name type="scientific">Massilimicrobiota timonensis</name>
    <dbReference type="NCBI Taxonomy" id="1776392"/>
    <lineage>
        <taxon>Bacteria</taxon>
        <taxon>Bacillati</taxon>
        <taxon>Bacillota</taxon>
        <taxon>Erysipelotrichia</taxon>
        <taxon>Erysipelotrichales</taxon>
        <taxon>Erysipelotrichaceae</taxon>
        <taxon>Massilimicrobiota</taxon>
    </lineage>
</organism>
<protein>
    <recommendedName>
        <fullName evidence="3">GNAT family N-acetyltransferase</fullName>
    </recommendedName>
</protein>
<evidence type="ECO:0000313" key="2">
    <source>
        <dbReference type="Proteomes" id="UP001529275"/>
    </source>
</evidence>
<evidence type="ECO:0008006" key="3">
    <source>
        <dbReference type="Google" id="ProtNLM"/>
    </source>
</evidence>